<evidence type="ECO:0000313" key="2">
    <source>
        <dbReference type="EMBL" id="KAG7660972.1"/>
    </source>
</evidence>
<dbReference type="GeneID" id="73472292"/>
<keyword evidence="3" id="KW-1185">Reference proteome</keyword>
<evidence type="ECO:0000256" key="1">
    <source>
        <dbReference type="SAM" id="Phobius"/>
    </source>
</evidence>
<organism evidence="2 3">
    <name type="scientific">[Candida] subhashii</name>
    <dbReference type="NCBI Taxonomy" id="561895"/>
    <lineage>
        <taxon>Eukaryota</taxon>
        <taxon>Fungi</taxon>
        <taxon>Dikarya</taxon>
        <taxon>Ascomycota</taxon>
        <taxon>Saccharomycotina</taxon>
        <taxon>Pichiomycetes</taxon>
        <taxon>Debaryomycetaceae</taxon>
        <taxon>Spathaspora</taxon>
    </lineage>
</organism>
<name>A0A8J5QCK4_9ASCO</name>
<gene>
    <name evidence="2" type="ORF">J8A68_005492</name>
</gene>
<sequence length="111" mass="12399">MVHLNHVLLMKYGLVILQILSTGCFAYPYVPPAATVNELSELSVSFIPAIMVGYAADRTVYKLYQQQAQQPGVNFFNDPATALASQFGRTWFLYDYQMQINIRATTVIGSS</sequence>
<dbReference type="EMBL" id="JAGSYN010000271">
    <property type="protein sequence ID" value="KAG7660972.1"/>
    <property type="molecule type" value="Genomic_DNA"/>
</dbReference>
<reference evidence="2 3" key="1">
    <citation type="journal article" date="2021" name="DNA Res.">
        <title>Genome analysis of Candida subhashii reveals its hybrid nature and dual mitochondrial genome conformations.</title>
        <authorList>
            <person name="Mixao V."/>
            <person name="Hegedusova E."/>
            <person name="Saus E."/>
            <person name="Pryszcz L.P."/>
            <person name="Cillingova A."/>
            <person name="Nosek J."/>
            <person name="Gabaldon T."/>
        </authorList>
    </citation>
    <scope>NUCLEOTIDE SEQUENCE [LARGE SCALE GENOMIC DNA]</scope>
    <source>
        <strain evidence="2 3">CBS 10753</strain>
    </source>
</reference>
<accession>A0A8J5QCK4</accession>
<keyword evidence="1" id="KW-1133">Transmembrane helix</keyword>
<dbReference type="Proteomes" id="UP000694255">
    <property type="component" value="Unassembled WGS sequence"/>
</dbReference>
<proteinExistence type="predicted"/>
<dbReference type="AlphaFoldDB" id="A0A8J5QCK4"/>
<evidence type="ECO:0000313" key="3">
    <source>
        <dbReference type="Proteomes" id="UP000694255"/>
    </source>
</evidence>
<keyword evidence="1" id="KW-0472">Membrane</keyword>
<feature type="transmembrane region" description="Helical" evidence="1">
    <location>
        <begin position="42"/>
        <end position="61"/>
    </location>
</feature>
<keyword evidence="1" id="KW-0812">Transmembrane</keyword>
<comment type="caution">
    <text evidence="2">The sequence shown here is derived from an EMBL/GenBank/DDBJ whole genome shotgun (WGS) entry which is preliminary data.</text>
</comment>
<protein>
    <submittedName>
        <fullName evidence="2">Uncharacterized protein</fullName>
    </submittedName>
</protein>
<dbReference type="RefSeq" id="XP_049261205.1">
    <property type="nucleotide sequence ID" value="XM_049409565.1"/>
</dbReference>
<feature type="transmembrane region" description="Helical" evidence="1">
    <location>
        <begin position="12"/>
        <end position="30"/>
    </location>
</feature>